<dbReference type="AlphaFoldDB" id="A0A8S9L1B1"/>
<accession>A0A8S9L1B1</accession>
<dbReference type="InterPro" id="IPR003441">
    <property type="entry name" value="NAC-dom"/>
</dbReference>
<dbReference type="InterPro" id="IPR023210">
    <property type="entry name" value="NADP_OxRdtase_dom"/>
</dbReference>
<dbReference type="SUPFAM" id="SSF51430">
    <property type="entry name" value="NAD(P)-linked oxidoreductase"/>
    <property type="match status" value="1"/>
</dbReference>
<dbReference type="GO" id="GO:0016491">
    <property type="term" value="F:oxidoreductase activity"/>
    <property type="evidence" value="ECO:0007669"/>
    <property type="project" value="InterPro"/>
</dbReference>
<organism evidence="6 7">
    <name type="scientific">Brassica cretica</name>
    <name type="common">Mustard</name>
    <dbReference type="NCBI Taxonomy" id="69181"/>
    <lineage>
        <taxon>Eukaryota</taxon>
        <taxon>Viridiplantae</taxon>
        <taxon>Streptophyta</taxon>
        <taxon>Embryophyta</taxon>
        <taxon>Tracheophyta</taxon>
        <taxon>Spermatophyta</taxon>
        <taxon>Magnoliopsida</taxon>
        <taxon>eudicotyledons</taxon>
        <taxon>Gunneridae</taxon>
        <taxon>Pentapetalae</taxon>
        <taxon>rosids</taxon>
        <taxon>malvids</taxon>
        <taxon>Brassicales</taxon>
        <taxon>Brassicaceae</taxon>
        <taxon>Brassiceae</taxon>
        <taxon>Brassica</taxon>
    </lineage>
</organism>
<dbReference type="GO" id="GO:0006355">
    <property type="term" value="P:regulation of DNA-templated transcription"/>
    <property type="evidence" value="ECO:0007669"/>
    <property type="project" value="InterPro"/>
</dbReference>
<evidence type="ECO:0000256" key="1">
    <source>
        <dbReference type="ARBA" id="ARBA00023015"/>
    </source>
</evidence>
<evidence type="ECO:0000259" key="5">
    <source>
        <dbReference type="PROSITE" id="PS51005"/>
    </source>
</evidence>
<dbReference type="PROSITE" id="PS00062">
    <property type="entry name" value="ALDOKETO_REDUCTASE_2"/>
    <property type="match status" value="1"/>
</dbReference>
<dbReference type="InterPro" id="IPR036812">
    <property type="entry name" value="NAD(P)_OxRdtase_dom_sf"/>
</dbReference>
<feature type="domain" description="NAC" evidence="5">
    <location>
        <begin position="7"/>
        <end position="190"/>
    </location>
</feature>
<dbReference type="SUPFAM" id="SSF101941">
    <property type="entry name" value="NAC domain"/>
    <property type="match status" value="1"/>
</dbReference>
<dbReference type="Proteomes" id="UP000712281">
    <property type="component" value="Unassembled WGS sequence"/>
</dbReference>
<reference evidence="6" key="1">
    <citation type="submission" date="2019-12" db="EMBL/GenBank/DDBJ databases">
        <title>Genome sequencing and annotation of Brassica cretica.</title>
        <authorList>
            <person name="Studholme D.J."/>
            <person name="Sarris P.F."/>
        </authorList>
    </citation>
    <scope>NUCLEOTIDE SEQUENCE</scope>
    <source>
        <strain evidence="6">PFS-001/15</strain>
        <tissue evidence="6">Leaf</tissue>
    </source>
</reference>
<dbReference type="GO" id="GO:0003677">
    <property type="term" value="F:DNA binding"/>
    <property type="evidence" value="ECO:0007669"/>
    <property type="project" value="UniProtKB-KW"/>
</dbReference>
<gene>
    <name evidence="6" type="ORF">F2Q68_00012489</name>
</gene>
<dbReference type="EMBL" id="QGKW02000717">
    <property type="protein sequence ID" value="KAF2599158.1"/>
    <property type="molecule type" value="Genomic_DNA"/>
</dbReference>
<name>A0A8S9L1B1_BRACR</name>
<dbReference type="PRINTS" id="PR00069">
    <property type="entry name" value="ALDKETRDTASE"/>
</dbReference>
<evidence type="ECO:0000256" key="4">
    <source>
        <dbReference type="ARBA" id="ARBA00023242"/>
    </source>
</evidence>
<evidence type="ECO:0000313" key="6">
    <source>
        <dbReference type="EMBL" id="KAF2599158.1"/>
    </source>
</evidence>
<protein>
    <recommendedName>
        <fullName evidence="5">NAC domain-containing protein</fullName>
    </recommendedName>
</protein>
<evidence type="ECO:0000256" key="3">
    <source>
        <dbReference type="ARBA" id="ARBA00023163"/>
    </source>
</evidence>
<dbReference type="Pfam" id="PF00248">
    <property type="entry name" value="Aldo_ket_red"/>
    <property type="match status" value="1"/>
</dbReference>
<dbReference type="InterPro" id="IPR020471">
    <property type="entry name" value="AKR"/>
</dbReference>
<dbReference type="InterPro" id="IPR018170">
    <property type="entry name" value="Aldo/ket_reductase_CS"/>
</dbReference>
<proteinExistence type="predicted"/>
<sequence length="272" mass="31138">MESLTHIPPGYRFHPTDEELVDYYLKKKVAFPGMQVDVIKDVDLYKIEPWDIQGMTMGLEYLDNYLVHWPIKLKPGVSEPIPKEEEFEKDVGIEETWQGMERCLEMGLCKSIGVSNFSSKKIYDLLNFASVSPSVNQVEMHPLWRQSKLRKVCEANNIHVSGYSPLGGPGNRWGSTAVIEHPVIKSIALKHNATPAQVALRWGISKGASVIVKSFNGERMRENKRALDIKLDDQDLSFIDQLEEWKIMRGDFLVNQTTSPYKSIQQLWDDEI</sequence>
<dbReference type="InterPro" id="IPR036093">
    <property type="entry name" value="NAC_dom_sf"/>
</dbReference>
<comment type="caution">
    <text evidence="6">The sequence shown here is derived from an EMBL/GenBank/DDBJ whole genome shotgun (WGS) entry which is preliminary data.</text>
</comment>
<keyword evidence="3" id="KW-0804">Transcription</keyword>
<evidence type="ECO:0000313" key="7">
    <source>
        <dbReference type="Proteomes" id="UP000712281"/>
    </source>
</evidence>
<keyword evidence="2" id="KW-0238">DNA-binding</keyword>
<keyword evidence="4" id="KW-0539">Nucleus</keyword>
<dbReference type="PROSITE" id="PS51005">
    <property type="entry name" value="NAC"/>
    <property type="match status" value="1"/>
</dbReference>
<keyword evidence="1" id="KW-0805">Transcription regulation</keyword>
<dbReference type="PANTHER" id="PTHR11732">
    <property type="entry name" value="ALDO/KETO REDUCTASE"/>
    <property type="match status" value="1"/>
</dbReference>
<dbReference type="Gene3D" id="3.20.20.100">
    <property type="entry name" value="NADP-dependent oxidoreductase domain"/>
    <property type="match status" value="1"/>
</dbReference>
<evidence type="ECO:0000256" key="2">
    <source>
        <dbReference type="ARBA" id="ARBA00023125"/>
    </source>
</evidence>